<name>A0AAN7N1C0_MYCAM</name>
<evidence type="ECO:0008006" key="3">
    <source>
        <dbReference type="Google" id="ProtNLM"/>
    </source>
</evidence>
<protein>
    <recommendedName>
        <fullName evidence="3">Integrase catalytic domain-containing protein</fullName>
    </recommendedName>
</protein>
<dbReference type="Proteomes" id="UP001333110">
    <property type="component" value="Unassembled WGS sequence"/>
</dbReference>
<dbReference type="SUPFAM" id="SSF53098">
    <property type="entry name" value="Ribonuclease H-like"/>
    <property type="match status" value="1"/>
</dbReference>
<accession>A0AAN7N1C0</accession>
<reference evidence="1 2" key="1">
    <citation type="journal article" date="2023" name="J. Hered.">
        <title>Chromosome-level genome of the wood stork (Mycteria americana) provides insight into avian chromosome evolution.</title>
        <authorList>
            <person name="Flamio R. Jr."/>
            <person name="Ramstad K.M."/>
        </authorList>
    </citation>
    <scope>NUCLEOTIDE SEQUENCE [LARGE SCALE GENOMIC DNA]</scope>
    <source>
        <strain evidence="1">JAX WOST 10</strain>
    </source>
</reference>
<comment type="caution">
    <text evidence="1">The sequence shown here is derived from an EMBL/GenBank/DDBJ whole genome shotgun (WGS) entry which is preliminary data.</text>
</comment>
<dbReference type="InterPro" id="IPR036397">
    <property type="entry name" value="RNaseH_sf"/>
</dbReference>
<gene>
    <name evidence="1" type="ORF">QYF61_001093</name>
</gene>
<dbReference type="GO" id="GO:0003676">
    <property type="term" value="F:nucleic acid binding"/>
    <property type="evidence" value="ECO:0007669"/>
    <property type="project" value="InterPro"/>
</dbReference>
<evidence type="ECO:0000313" key="2">
    <source>
        <dbReference type="Proteomes" id="UP001333110"/>
    </source>
</evidence>
<dbReference type="AlphaFoldDB" id="A0AAN7N1C0"/>
<dbReference type="EMBL" id="JAUNZN010000044">
    <property type="protein sequence ID" value="KAK4806170.1"/>
    <property type="molecule type" value="Genomic_DNA"/>
</dbReference>
<evidence type="ECO:0000313" key="1">
    <source>
        <dbReference type="EMBL" id="KAK4806170.1"/>
    </source>
</evidence>
<dbReference type="Gene3D" id="3.30.420.10">
    <property type="entry name" value="Ribonuclease H-like superfamily/Ribonuclease H"/>
    <property type="match status" value="1"/>
</dbReference>
<keyword evidence="2" id="KW-1185">Reference proteome</keyword>
<sequence>MGRPGRLIISHSHKPTKPSAMCLQWWKQPPDGWKHIPCPMPPPGTLSWALESKSYGDMAPQRELNTWAKEHGIEWVYHIPYHAPASGKIERYNGLLKTTLRAMGDGEHGTGQKAEILEYCLRRWLVPKRHHRVMSYQKMKGIMLCLLIDPLMLQETTRIGKLLCGVPLKLLNKKSGQYSSSILTPGWWLMPFGGGYSSGRRPIGSAEVNPSELLHCGKISLLR</sequence>
<dbReference type="InterPro" id="IPR012337">
    <property type="entry name" value="RNaseH-like_sf"/>
</dbReference>
<organism evidence="1 2">
    <name type="scientific">Mycteria americana</name>
    <name type="common">Wood stork</name>
    <dbReference type="NCBI Taxonomy" id="33587"/>
    <lineage>
        <taxon>Eukaryota</taxon>
        <taxon>Metazoa</taxon>
        <taxon>Chordata</taxon>
        <taxon>Craniata</taxon>
        <taxon>Vertebrata</taxon>
        <taxon>Euteleostomi</taxon>
        <taxon>Archelosauria</taxon>
        <taxon>Archosauria</taxon>
        <taxon>Dinosauria</taxon>
        <taxon>Saurischia</taxon>
        <taxon>Theropoda</taxon>
        <taxon>Coelurosauria</taxon>
        <taxon>Aves</taxon>
        <taxon>Neognathae</taxon>
        <taxon>Neoaves</taxon>
        <taxon>Aequornithes</taxon>
        <taxon>Ciconiiformes</taxon>
        <taxon>Ciconiidae</taxon>
        <taxon>Mycteria</taxon>
    </lineage>
</organism>
<proteinExistence type="predicted"/>